<dbReference type="CDD" id="cd10451">
    <property type="entry name" value="GIY-YIG_LuxR_like"/>
    <property type="match status" value="1"/>
</dbReference>
<dbReference type="AlphaFoldDB" id="A0AAN5A0J7"/>
<keyword evidence="3" id="KW-1185">Reference proteome</keyword>
<dbReference type="EMBL" id="BNAB01000016">
    <property type="protein sequence ID" value="GHE04333.1"/>
    <property type="molecule type" value="Genomic_DNA"/>
</dbReference>
<evidence type="ECO:0000313" key="3">
    <source>
        <dbReference type="Proteomes" id="UP000199541"/>
    </source>
</evidence>
<evidence type="ECO:0000313" key="2">
    <source>
        <dbReference type="EMBL" id="SDX40004.1"/>
    </source>
</evidence>
<dbReference type="RefSeq" id="WP_035837493.1">
    <property type="nucleotide sequence ID" value="NZ_BNAB01000016.1"/>
</dbReference>
<dbReference type="Proteomes" id="UP000634647">
    <property type="component" value="Unassembled WGS sequence"/>
</dbReference>
<dbReference type="InterPro" id="IPR035901">
    <property type="entry name" value="GIY-YIG_endonuc_sf"/>
</dbReference>
<evidence type="ECO:0000313" key="4">
    <source>
        <dbReference type="Proteomes" id="UP000634647"/>
    </source>
</evidence>
<dbReference type="Proteomes" id="UP000199541">
    <property type="component" value="Unassembled WGS sequence"/>
</dbReference>
<accession>A0AAN5A0J7</accession>
<sequence length="109" mass="11865">MSVDRKAAAAAWKEKKVAAGVYAFRAPDGVVWVGATPTLDAAENRLRFTLRTGSCRVPALARTWRAAGGEGFVFEVLETLDPELGAMTRARLLKERLAHWRGDLGAEPL</sequence>
<comment type="caution">
    <text evidence="1">The sequence shown here is derived from an EMBL/GenBank/DDBJ whole genome shotgun (WGS) entry which is preliminary data.</text>
</comment>
<proteinExistence type="predicted"/>
<dbReference type="EMBL" id="FNOB01000015">
    <property type="protein sequence ID" value="SDX40004.1"/>
    <property type="molecule type" value="Genomic_DNA"/>
</dbReference>
<reference evidence="1" key="3">
    <citation type="submission" date="2023-06" db="EMBL/GenBank/DDBJ databases">
        <authorList>
            <person name="Sun Q."/>
            <person name="Zhou Y."/>
        </authorList>
    </citation>
    <scope>NUCLEOTIDE SEQUENCE</scope>
    <source>
        <strain evidence="1">CGMCC 1.10859</strain>
    </source>
</reference>
<protein>
    <recommendedName>
        <fullName evidence="5">GIY-YIG nuclease family protein</fullName>
    </recommendedName>
</protein>
<evidence type="ECO:0008006" key="5">
    <source>
        <dbReference type="Google" id="ProtNLM"/>
    </source>
</evidence>
<gene>
    <name evidence="1" type="ORF">GCM10008024_31160</name>
    <name evidence="2" type="ORF">SAMN05444006_11543</name>
</gene>
<organism evidence="1 4">
    <name type="scientific">Allgaiera indica</name>
    <dbReference type="NCBI Taxonomy" id="765699"/>
    <lineage>
        <taxon>Bacteria</taxon>
        <taxon>Pseudomonadati</taxon>
        <taxon>Pseudomonadota</taxon>
        <taxon>Alphaproteobacteria</taxon>
        <taxon>Rhodobacterales</taxon>
        <taxon>Paracoccaceae</taxon>
        <taxon>Allgaiera</taxon>
    </lineage>
</organism>
<reference evidence="1" key="1">
    <citation type="journal article" date="2014" name="Int. J. Syst. Evol. Microbiol.">
        <title>Complete genome sequence of Corynebacterium casei LMG S-19264T (=DSM 44701T), isolated from a smear-ripened cheese.</title>
        <authorList>
            <consortium name="US DOE Joint Genome Institute (JGI-PGF)"/>
            <person name="Walter F."/>
            <person name="Albersmeier A."/>
            <person name="Kalinowski J."/>
            <person name="Ruckert C."/>
        </authorList>
    </citation>
    <scope>NUCLEOTIDE SEQUENCE</scope>
    <source>
        <strain evidence="1">CGMCC 1.10859</strain>
    </source>
</reference>
<evidence type="ECO:0000313" key="1">
    <source>
        <dbReference type="EMBL" id="GHE04333.1"/>
    </source>
</evidence>
<reference evidence="2 3" key="2">
    <citation type="submission" date="2016-10" db="EMBL/GenBank/DDBJ databases">
        <authorList>
            <person name="Varghese N."/>
            <person name="Submissions S."/>
        </authorList>
    </citation>
    <scope>NUCLEOTIDE SEQUENCE [LARGE SCALE GENOMIC DNA]</scope>
    <source>
        <strain evidence="2 3">DSM 24802</strain>
    </source>
</reference>
<name>A0AAN5A0J7_9RHOB</name>
<dbReference type="Gene3D" id="3.40.1440.10">
    <property type="entry name" value="GIY-YIG endonuclease"/>
    <property type="match status" value="1"/>
</dbReference>